<gene>
    <name evidence="6" type="ORF">G3569_06800</name>
</gene>
<feature type="domain" description="Response regulatory" evidence="5">
    <location>
        <begin position="10"/>
        <end position="126"/>
    </location>
</feature>
<keyword evidence="1 3" id="KW-0597">Phosphoprotein</keyword>
<accession>A0A6M1T218</accession>
<evidence type="ECO:0000313" key="6">
    <source>
        <dbReference type="EMBL" id="NGP88057.1"/>
    </source>
</evidence>
<dbReference type="CDD" id="cd17535">
    <property type="entry name" value="REC_NarL-like"/>
    <property type="match status" value="1"/>
</dbReference>
<dbReference type="Pfam" id="PF00072">
    <property type="entry name" value="Response_reg"/>
    <property type="match status" value="1"/>
</dbReference>
<dbReference type="SMART" id="SM00421">
    <property type="entry name" value="HTH_LUXR"/>
    <property type="match status" value="1"/>
</dbReference>
<name>A0A6M1T218_9BACT</name>
<dbReference type="PROSITE" id="PS50043">
    <property type="entry name" value="HTH_LUXR_2"/>
    <property type="match status" value="1"/>
</dbReference>
<dbReference type="InterPro" id="IPR001789">
    <property type="entry name" value="Sig_transdc_resp-reg_receiver"/>
</dbReference>
<feature type="modified residue" description="4-aspartylphosphate" evidence="3">
    <location>
        <position position="61"/>
    </location>
</feature>
<dbReference type="GO" id="GO:0000160">
    <property type="term" value="P:phosphorelay signal transduction system"/>
    <property type="evidence" value="ECO:0007669"/>
    <property type="project" value="InterPro"/>
</dbReference>
<dbReference type="Gene3D" id="3.40.50.2300">
    <property type="match status" value="1"/>
</dbReference>
<dbReference type="Pfam" id="PF00196">
    <property type="entry name" value="GerE"/>
    <property type="match status" value="1"/>
</dbReference>
<dbReference type="GO" id="GO:0006355">
    <property type="term" value="P:regulation of DNA-templated transcription"/>
    <property type="evidence" value="ECO:0007669"/>
    <property type="project" value="InterPro"/>
</dbReference>
<dbReference type="SUPFAM" id="SSF52172">
    <property type="entry name" value="CheY-like"/>
    <property type="match status" value="1"/>
</dbReference>
<dbReference type="SUPFAM" id="SSF46894">
    <property type="entry name" value="C-terminal effector domain of the bipartite response regulators"/>
    <property type="match status" value="1"/>
</dbReference>
<dbReference type="CDD" id="cd06170">
    <property type="entry name" value="LuxR_C_like"/>
    <property type="match status" value="1"/>
</dbReference>
<dbReference type="GO" id="GO:0003677">
    <property type="term" value="F:DNA binding"/>
    <property type="evidence" value="ECO:0007669"/>
    <property type="project" value="UniProtKB-KW"/>
</dbReference>
<organism evidence="6 7">
    <name type="scientific">Fodinibius halophilus</name>
    <dbReference type="NCBI Taxonomy" id="1736908"/>
    <lineage>
        <taxon>Bacteria</taxon>
        <taxon>Pseudomonadati</taxon>
        <taxon>Balneolota</taxon>
        <taxon>Balneolia</taxon>
        <taxon>Balneolales</taxon>
        <taxon>Balneolaceae</taxon>
        <taxon>Fodinibius</taxon>
    </lineage>
</organism>
<dbReference type="InterPro" id="IPR016032">
    <property type="entry name" value="Sig_transdc_resp-reg_C-effctor"/>
</dbReference>
<evidence type="ECO:0000256" key="1">
    <source>
        <dbReference type="ARBA" id="ARBA00022553"/>
    </source>
</evidence>
<sequence length="222" mass="24903">MENSVQELIKIVIVEDNKYMREGWTTILDFAPDLLVLNAFESCEEAFDSDEISKANVVLMDIELPGMSGIEGVKYLQKEYPELIIIMASVFDDNKNVFDALCAGAVGYLMKKVSPEELKKAIRDAYEGGSPMTPNIARKVIKTFHQPAANDEGEQLKERELEILAELAKGKSYAAIGEEVYLSVDGVRYHIRNIYRKLHVNSRSEAVSKGISQRLINPDLSE</sequence>
<dbReference type="PRINTS" id="PR00038">
    <property type="entry name" value="HTHLUXR"/>
</dbReference>
<dbReference type="PANTHER" id="PTHR43214">
    <property type="entry name" value="TWO-COMPONENT RESPONSE REGULATOR"/>
    <property type="match status" value="1"/>
</dbReference>
<evidence type="ECO:0000256" key="2">
    <source>
        <dbReference type="ARBA" id="ARBA00023125"/>
    </source>
</evidence>
<reference evidence="6 7" key="1">
    <citation type="submission" date="2020-02" db="EMBL/GenBank/DDBJ databases">
        <title>Aliifodinibius halophilus 2W32, complete genome.</title>
        <authorList>
            <person name="Li Y."/>
            <person name="Wu S."/>
        </authorList>
    </citation>
    <scope>NUCLEOTIDE SEQUENCE [LARGE SCALE GENOMIC DNA]</scope>
    <source>
        <strain evidence="6 7">2W32</strain>
    </source>
</reference>
<dbReference type="SMART" id="SM00448">
    <property type="entry name" value="REC"/>
    <property type="match status" value="1"/>
</dbReference>
<dbReference type="EMBL" id="JAALLS010000007">
    <property type="protein sequence ID" value="NGP88057.1"/>
    <property type="molecule type" value="Genomic_DNA"/>
</dbReference>
<dbReference type="RefSeq" id="WP_165267403.1">
    <property type="nucleotide sequence ID" value="NZ_JAALLS010000007.1"/>
</dbReference>
<evidence type="ECO:0000256" key="3">
    <source>
        <dbReference type="PROSITE-ProRule" id="PRU00169"/>
    </source>
</evidence>
<dbReference type="PROSITE" id="PS50110">
    <property type="entry name" value="RESPONSE_REGULATORY"/>
    <property type="match status" value="1"/>
</dbReference>
<dbReference type="Proteomes" id="UP000479132">
    <property type="component" value="Unassembled WGS sequence"/>
</dbReference>
<dbReference type="PANTHER" id="PTHR43214:SF43">
    <property type="entry name" value="TWO-COMPONENT RESPONSE REGULATOR"/>
    <property type="match status" value="1"/>
</dbReference>
<dbReference type="InterPro" id="IPR011006">
    <property type="entry name" value="CheY-like_superfamily"/>
</dbReference>
<feature type="domain" description="HTH luxR-type" evidence="4">
    <location>
        <begin position="149"/>
        <end position="214"/>
    </location>
</feature>
<keyword evidence="2" id="KW-0238">DNA-binding</keyword>
<keyword evidence="7" id="KW-1185">Reference proteome</keyword>
<evidence type="ECO:0000313" key="7">
    <source>
        <dbReference type="Proteomes" id="UP000479132"/>
    </source>
</evidence>
<dbReference type="InterPro" id="IPR000792">
    <property type="entry name" value="Tscrpt_reg_LuxR_C"/>
</dbReference>
<dbReference type="AlphaFoldDB" id="A0A6M1T218"/>
<evidence type="ECO:0000259" key="4">
    <source>
        <dbReference type="PROSITE" id="PS50043"/>
    </source>
</evidence>
<protein>
    <submittedName>
        <fullName evidence="6">Response regulator transcription factor</fullName>
    </submittedName>
</protein>
<proteinExistence type="predicted"/>
<dbReference type="InterPro" id="IPR058245">
    <property type="entry name" value="NreC/VraR/RcsB-like_REC"/>
</dbReference>
<evidence type="ECO:0000259" key="5">
    <source>
        <dbReference type="PROSITE" id="PS50110"/>
    </source>
</evidence>
<dbReference type="InterPro" id="IPR039420">
    <property type="entry name" value="WalR-like"/>
</dbReference>
<comment type="caution">
    <text evidence="6">The sequence shown here is derived from an EMBL/GenBank/DDBJ whole genome shotgun (WGS) entry which is preliminary data.</text>
</comment>